<keyword evidence="5 6" id="KW-0234">DNA repair</keyword>
<reference evidence="7 8" key="1">
    <citation type="submission" date="2018-07" db="EMBL/GenBank/DDBJ databases">
        <title>Whole genome Sequencing of Pseudoxanthomonas gei KCTC 32298 (T).</title>
        <authorList>
            <person name="Kumar S."/>
            <person name="Bansal K."/>
            <person name="Kaur A."/>
            <person name="Patil P."/>
            <person name="Sharma S."/>
            <person name="Patil P.B."/>
        </authorList>
    </citation>
    <scope>NUCLEOTIDE SEQUENCE [LARGE SCALE GENOMIC DNA]</scope>
    <source>
        <strain evidence="7 8">KCTC 32298</strain>
    </source>
</reference>
<dbReference type="Gene3D" id="3.40.960.10">
    <property type="entry name" value="VSR Endonuclease"/>
    <property type="match status" value="1"/>
</dbReference>
<dbReference type="EC" id="3.1.-.-" evidence="6"/>
<accession>A0ABX0ABT5</accession>
<sequence length="150" mass="17541">MADIISPERRSALMSRIRGKDTKIELEVRHGLHALGFRYRLGGAGLPGRPDIVLPKYRTAVFVHGCFWHRHSCPLFRLPKTRADFWKAKIDANYERDRRQTALLQEAGWNVETVWECELRSRPTKQRAEVIIALADRIRSRDMKDYAVER</sequence>
<keyword evidence="3 6" id="KW-0227">DNA damage</keyword>
<dbReference type="CDD" id="cd00221">
    <property type="entry name" value="Vsr"/>
    <property type="match status" value="1"/>
</dbReference>
<dbReference type="EMBL" id="QOVG01000005">
    <property type="protein sequence ID" value="NDK39035.1"/>
    <property type="molecule type" value="Genomic_DNA"/>
</dbReference>
<dbReference type="SUPFAM" id="SSF52980">
    <property type="entry name" value="Restriction endonuclease-like"/>
    <property type="match status" value="1"/>
</dbReference>
<evidence type="ECO:0000313" key="7">
    <source>
        <dbReference type="EMBL" id="NDK39035.1"/>
    </source>
</evidence>
<name>A0ABX0ABT5_9GAMM</name>
<keyword evidence="2 6" id="KW-0255">Endonuclease</keyword>
<dbReference type="InterPro" id="IPR011335">
    <property type="entry name" value="Restrct_endonuc-II-like"/>
</dbReference>
<dbReference type="GO" id="GO:0004519">
    <property type="term" value="F:endonuclease activity"/>
    <property type="evidence" value="ECO:0007669"/>
    <property type="project" value="UniProtKB-KW"/>
</dbReference>
<keyword evidence="1 6" id="KW-0540">Nuclease</keyword>
<dbReference type="NCBIfam" id="TIGR00632">
    <property type="entry name" value="vsr"/>
    <property type="match status" value="1"/>
</dbReference>
<proteinExistence type="inferred from homology"/>
<evidence type="ECO:0000256" key="5">
    <source>
        <dbReference type="ARBA" id="ARBA00023204"/>
    </source>
</evidence>
<evidence type="ECO:0000256" key="1">
    <source>
        <dbReference type="ARBA" id="ARBA00022722"/>
    </source>
</evidence>
<comment type="function">
    <text evidence="6">May nick specific sequences that contain T:G mispairs resulting from m5C-deamination.</text>
</comment>
<organism evidence="7 8">
    <name type="scientific">Pseudoxanthomonas gei</name>
    <dbReference type="NCBI Taxonomy" id="1383030"/>
    <lineage>
        <taxon>Bacteria</taxon>
        <taxon>Pseudomonadati</taxon>
        <taxon>Pseudomonadota</taxon>
        <taxon>Gammaproteobacteria</taxon>
        <taxon>Lysobacterales</taxon>
        <taxon>Lysobacteraceae</taxon>
        <taxon>Pseudoxanthomonas</taxon>
    </lineage>
</organism>
<dbReference type="Pfam" id="PF03852">
    <property type="entry name" value="Vsr"/>
    <property type="match status" value="1"/>
</dbReference>
<keyword evidence="4 6" id="KW-0378">Hydrolase</keyword>
<evidence type="ECO:0000256" key="3">
    <source>
        <dbReference type="ARBA" id="ARBA00022763"/>
    </source>
</evidence>
<evidence type="ECO:0000313" key="8">
    <source>
        <dbReference type="Proteomes" id="UP001429354"/>
    </source>
</evidence>
<keyword evidence="8" id="KW-1185">Reference proteome</keyword>
<protein>
    <recommendedName>
        <fullName evidence="6">Very short patch repair endonuclease</fullName>
        <ecNumber evidence="6">3.1.-.-</ecNumber>
    </recommendedName>
</protein>
<evidence type="ECO:0000256" key="4">
    <source>
        <dbReference type="ARBA" id="ARBA00022801"/>
    </source>
</evidence>
<dbReference type="RefSeq" id="WP_162349603.1">
    <property type="nucleotide sequence ID" value="NZ_QOVG01000005.1"/>
</dbReference>
<comment type="caution">
    <text evidence="7">The sequence shown here is derived from an EMBL/GenBank/DDBJ whole genome shotgun (WGS) entry which is preliminary data.</text>
</comment>
<dbReference type="InterPro" id="IPR004603">
    <property type="entry name" value="DNA_mismatch_endonuc_vsr"/>
</dbReference>
<evidence type="ECO:0000256" key="2">
    <source>
        <dbReference type="ARBA" id="ARBA00022759"/>
    </source>
</evidence>
<gene>
    <name evidence="7" type="primary">vsr</name>
    <name evidence="7" type="ORF">DT603_09300</name>
</gene>
<comment type="similarity">
    <text evidence="6">Belongs to the vsr family.</text>
</comment>
<dbReference type="Proteomes" id="UP001429354">
    <property type="component" value="Unassembled WGS sequence"/>
</dbReference>
<evidence type="ECO:0000256" key="6">
    <source>
        <dbReference type="PIRNR" id="PIRNR018267"/>
    </source>
</evidence>
<dbReference type="PIRSF" id="PIRSF018267">
    <property type="entry name" value="VSR_endonuc"/>
    <property type="match status" value="1"/>
</dbReference>